<evidence type="ECO:0000313" key="3">
    <source>
        <dbReference type="Proteomes" id="UP000660380"/>
    </source>
</evidence>
<organism evidence="2 3">
    <name type="scientific">Scytonema hofmannii FACHB-248</name>
    <dbReference type="NCBI Taxonomy" id="1842502"/>
    <lineage>
        <taxon>Bacteria</taxon>
        <taxon>Bacillati</taxon>
        <taxon>Cyanobacteriota</taxon>
        <taxon>Cyanophyceae</taxon>
        <taxon>Nostocales</taxon>
        <taxon>Scytonemataceae</taxon>
        <taxon>Scytonema</taxon>
    </lineage>
</organism>
<dbReference type="EMBL" id="JACJTA010000082">
    <property type="protein sequence ID" value="MBD2608067.1"/>
    <property type="molecule type" value="Genomic_DNA"/>
</dbReference>
<protein>
    <submittedName>
        <fullName evidence="2">Uncharacterized protein</fullName>
    </submittedName>
</protein>
<dbReference type="Proteomes" id="UP000660380">
    <property type="component" value="Unassembled WGS sequence"/>
</dbReference>
<accession>A0ABR8GY22</accession>
<feature type="transmembrane region" description="Helical" evidence="1">
    <location>
        <begin position="36"/>
        <end position="57"/>
    </location>
</feature>
<keyword evidence="3" id="KW-1185">Reference proteome</keyword>
<reference evidence="2 3" key="1">
    <citation type="journal article" date="2020" name="ISME J.">
        <title>Comparative genomics reveals insights into cyanobacterial evolution and habitat adaptation.</title>
        <authorList>
            <person name="Chen M.Y."/>
            <person name="Teng W.K."/>
            <person name="Zhao L."/>
            <person name="Hu C.X."/>
            <person name="Zhou Y.K."/>
            <person name="Han B.P."/>
            <person name="Song L.R."/>
            <person name="Shu W.S."/>
        </authorList>
    </citation>
    <scope>NUCLEOTIDE SEQUENCE [LARGE SCALE GENOMIC DNA]</scope>
    <source>
        <strain evidence="2 3">FACHB-248</strain>
    </source>
</reference>
<keyword evidence="1" id="KW-0812">Transmembrane</keyword>
<keyword evidence="1" id="KW-0472">Membrane</keyword>
<dbReference type="RefSeq" id="WP_029634668.1">
    <property type="nucleotide sequence ID" value="NZ_JACJTA010000082.1"/>
</dbReference>
<name>A0ABR8GY22_9CYAN</name>
<comment type="caution">
    <text evidence="2">The sequence shown here is derived from an EMBL/GenBank/DDBJ whole genome shotgun (WGS) entry which is preliminary data.</text>
</comment>
<sequence>MSFEHNFQPILAVDSNSNQTSQSEEGNIYGVTIPEIAISVGGSLGFIVGWVVFFLMLSKLRTVVDNKIVFTINSLNKLPCQNCEYFCSNNYLKCAVQPSMVMTEAAKNCSDYSPQNSKSKGKKL</sequence>
<keyword evidence="1" id="KW-1133">Transmembrane helix</keyword>
<evidence type="ECO:0000256" key="1">
    <source>
        <dbReference type="SAM" id="Phobius"/>
    </source>
</evidence>
<gene>
    <name evidence="2" type="ORF">H6G81_27005</name>
</gene>
<evidence type="ECO:0000313" key="2">
    <source>
        <dbReference type="EMBL" id="MBD2608067.1"/>
    </source>
</evidence>
<proteinExistence type="predicted"/>